<dbReference type="SUPFAM" id="SSF49879">
    <property type="entry name" value="SMAD/FHA domain"/>
    <property type="match status" value="1"/>
</dbReference>
<feature type="domain" description="FHA" evidence="1">
    <location>
        <begin position="22"/>
        <end position="71"/>
    </location>
</feature>
<organism evidence="2 3">
    <name type="scientific">Saccharophagus degradans</name>
    <dbReference type="NCBI Taxonomy" id="86304"/>
    <lineage>
        <taxon>Bacteria</taxon>
        <taxon>Pseudomonadati</taxon>
        <taxon>Pseudomonadota</taxon>
        <taxon>Gammaproteobacteria</taxon>
        <taxon>Cellvibrionales</taxon>
        <taxon>Cellvibrionaceae</taxon>
        <taxon>Saccharophagus</taxon>
    </lineage>
</organism>
<dbReference type="InterPro" id="IPR050923">
    <property type="entry name" value="Cell_Proc_Reg/RNA_Proc"/>
</dbReference>
<evidence type="ECO:0000313" key="3">
    <source>
        <dbReference type="Proteomes" id="UP001169760"/>
    </source>
</evidence>
<comment type="caution">
    <text evidence="2">The sequence shown here is derived from an EMBL/GenBank/DDBJ whole genome shotgun (WGS) entry which is preliminary data.</text>
</comment>
<dbReference type="RefSeq" id="WP_303492709.1">
    <property type="nucleotide sequence ID" value="NZ_JAUOPB010000007.1"/>
</dbReference>
<dbReference type="SMART" id="SM00240">
    <property type="entry name" value="FHA"/>
    <property type="match status" value="1"/>
</dbReference>
<dbReference type="InterPro" id="IPR000253">
    <property type="entry name" value="FHA_dom"/>
</dbReference>
<protein>
    <submittedName>
        <fullName evidence="2">FHA domain-containing protein</fullName>
    </submittedName>
</protein>
<dbReference type="InterPro" id="IPR008984">
    <property type="entry name" value="SMAD_FHA_dom_sf"/>
</dbReference>
<dbReference type="AlphaFoldDB" id="A0AAW7X5K9"/>
<dbReference type="Gene3D" id="2.60.200.20">
    <property type="match status" value="1"/>
</dbReference>
<evidence type="ECO:0000313" key="2">
    <source>
        <dbReference type="EMBL" id="MDO6422819.1"/>
    </source>
</evidence>
<dbReference type="Pfam" id="PF00498">
    <property type="entry name" value="FHA"/>
    <property type="match status" value="1"/>
</dbReference>
<name>A0AAW7X5K9_9GAMM</name>
<dbReference type="PROSITE" id="PS50006">
    <property type="entry name" value="FHA_DOMAIN"/>
    <property type="match status" value="1"/>
</dbReference>
<gene>
    <name evidence="2" type="ORF">Q4521_10065</name>
</gene>
<reference evidence="2" key="1">
    <citation type="submission" date="2023-07" db="EMBL/GenBank/DDBJ databases">
        <title>Genome content predicts the carbon catabolic preferences of heterotrophic bacteria.</title>
        <authorList>
            <person name="Gralka M."/>
        </authorList>
    </citation>
    <scope>NUCLEOTIDE SEQUENCE</scope>
    <source>
        <strain evidence="2">I3M17_2</strain>
    </source>
</reference>
<dbReference type="PANTHER" id="PTHR23308">
    <property type="entry name" value="NUCLEAR INHIBITOR OF PROTEIN PHOSPHATASE-1"/>
    <property type="match status" value="1"/>
</dbReference>
<sequence>MAYLRHLFNGETVTLYELGEAIKIGRHADSDIRIEDLTVSATHCRLAAQADGWWLVDMQSTNGTLMNGERVTRVQLAPNDVFNVGTHAFEFLPQLPTEFDKTLKIKKSWIPGIYYTE</sequence>
<dbReference type="CDD" id="cd00060">
    <property type="entry name" value="FHA"/>
    <property type="match status" value="1"/>
</dbReference>
<dbReference type="EMBL" id="JAUOPB010000007">
    <property type="protein sequence ID" value="MDO6422819.1"/>
    <property type="molecule type" value="Genomic_DNA"/>
</dbReference>
<accession>A0AAW7X5K9</accession>
<evidence type="ECO:0000259" key="1">
    <source>
        <dbReference type="PROSITE" id="PS50006"/>
    </source>
</evidence>
<dbReference type="Proteomes" id="UP001169760">
    <property type="component" value="Unassembled WGS sequence"/>
</dbReference>
<proteinExistence type="predicted"/>